<name>A0A395RWZ0_FUSSP</name>
<protein>
    <recommendedName>
        <fullName evidence="3">Cofilin</fullName>
    </recommendedName>
    <alternativeName>
        <fullName evidence="5">Actin-depolymerizing factor 1</fullName>
    </alternativeName>
</protein>
<sequence length="134" mass="15744">MASDIPVLPECEQMYKELQANEFQYIIYKIDMPNSEFIVDEPSRNKNWNEFVYNLPEDEPRLIVYNFQFERDGVARTKIIFINWVPKPAPMEYKKVQGAAKGTLKQSLKVVGPEIQAEWPSELIYETVLERVAR</sequence>
<comment type="similarity">
    <text evidence="2">Belongs to the actin-binding proteins ADF family.</text>
</comment>
<dbReference type="GO" id="GO:0030042">
    <property type="term" value="P:actin filament depolymerization"/>
    <property type="evidence" value="ECO:0007669"/>
    <property type="project" value="InterPro"/>
</dbReference>
<dbReference type="STRING" id="5514.A0A395RWZ0"/>
<evidence type="ECO:0000259" key="6">
    <source>
        <dbReference type="PROSITE" id="PS51263"/>
    </source>
</evidence>
<dbReference type="InterPro" id="IPR002108">
    <property type="entry name" value="ADF-H"/>
</dbReference>
<evidence type="ECO:0000256" key="4">
    <source>
        <dbReference type="ARBA" id="ARBA00023203"/>
    </source>
</evidence>
<comment type="subcellular location">
    <subcellularLocation>
        <location evidence="1">Nucleus matrix</location>
    </subcellularLocation>
</comment>
<dbReference type="SUPFAM" id="SSF55753">
    <property type="entry name" value="Actin depolymerizing proteins"/>
    <property type="match status" value="1"/>
</dbReference>
<proteinExistence type="inferred from homology"/>
<dbReference type="AlphaFoldDB" id="A0A395RWZ0"/>
<reference evidence="7 8" key="1">
    <citation type="journal article" date="2018" name="PLoS Pathog.">
        <title>Evolution of structural diversity of trichothecenes, a family of toxins produced by plant pathogenic and entomopathogenic fungi.</title>
        <authorList>
            <person name="Proctor R.H."/>
            <person name="McCormick S.P."/>
            <person name="Kim H.S."/>
            <person name="Cardoza R.E."/>
            <person name="Stanley A.M."/>
            <person name="Lindo L."/>
            <person name="Kelly A."/>
            <person name="Brown D.W."/>
            <person name="Lee T."/>
            <person name="Vaughan M.M."/>
            <person name="Alexander N.J."/>
            <person name="Busman M."/>
            <person name="Gutierrez S."/>
        </authorList>
    </citation>
    <scope>NUCLEOTIDE SEQUENCE [LARGE SCALE GENOMIC DNA]</scope>
    <source>
        <strain evidence="7 8">NRRL 3299</strain>
    </source>
</reference>
<dbReference type="Gene3D" id="3.40.20.10">
    <property type="entry name" value="Severin"/>
    <property type="match status" value="1"/>
</dbReference>
<organism evidence="7 8">
    <name type="scientific">Fusarium sporotrichioides</name>
    <dbReference type="NCBI Taxonomy" id="5514"/>
    <lineage>
        <taxon>Eukaryota</taxon>
        <taxon>Fungi</taxon>
        <taxon>Dikarya</taxon>
        <taxon>Ascomycota</taxon>
        <taxon>Pezizomycotina</taxon>
        <taxon>Sordariomycetes</taxon>
        <taxon>Hypocreomycetidae</taxon>
        <taxon>Hypocreales</taxon>
        <taxon>Nectriaceae</taxon>
        <taxon>Fusarium</taxon>
    </lineage>
</organism>
<dbReference type="PROSITE" id="PS51263">
    <property type="entry name" value="ADF_H"/>
    <property type="match status" value="1"/>
</dbReference>
<evidence type="ECO:0000256" key="2">
    <source>
        <dbReference type="ARBA" id="ARBA00006844"/>
    </source>
</evidence>
<dbReference type="Pfam" id="PF00241">
    <property type="entry name" value="Cofilin_ADF"/>
    <property type="match status" value="1"/>
</dbReference>
<evidence type="ECO:0000256" key="1">
    <source>
        <dbReference type="ARBA" id="ARBA00004109"/>
    </source>
</evidence>
<comment type="caution">
    <text evidence="7">The sequence shown here is derived from an EMBL/GenBank/DDBJ whole genome shotgun (WGS) entry which is preliminary data.</text>
</comment>
<dbReference type="Proteomes" id="UP000266152">
    <property type="component" value="Unassembled WGS sequence"/>
</dbReference>
<accession>A0A395RWZ0</accession>
<dbReference type="InterPro" id="IPR017904">
    <property type="entry name" value="ADF/Cofilin"/>
</dbReference>
<dbReference type="InterPro" id="IPR029006">
    <property type="entry name" value="ADF-H/Gelsolin-like_dom_sf"/>
</dbReference>
<evidence type="ECO:0000313" key="7">
    <source>
        <dbReference type="EMBL" id="RGP64658.1"/>
    </source>
</evidence>
<dbReference type="GO" id="GO:0015629">
    <property type="term" value="C:actin cytoskeleton"/>
    <property type="evidence" value="ECO:0007669"/>
    <property type="project" value="InterPro"/>
</dbReference>
<evidence type="ECO:0000256" key="5">
    <source>
        <dbReference type="ARBA" id="ARBA00032427"/>
    </source>
</evidence>
<dbReference type="GO" id="GO:0003779">
    <property type="term" value="F:actin binding"/>
    <property type="evidence" value="ECO:0007669"/>
    <property type="project" value="UniProtKB-KW"/>
</dbReference>
<keyword evidence="4" id="KW-0009">Actin-binding</keyword>
<feature type="domain" description="ADF-H" evidence="6">
    <location>
        <begin position="2"/>
        <end position="133"/>
    </location>
</feature>
<dbReference type="GO" id="GO:0016363">
    <property type="term" value="C:nuclear matrix"/>
    <property type="evidence" value="ECO:0007669"/>
    <property type="project" value="UniProtKB-SubCell"/>
</dbReference>
<evidence type="ECO:0000313" key="8">
    <source>
        <dbReference type="Proteomes" id="UP000266152"/>
    </source>
</evidence>
<dbReference type="PANTHER" id="PTHR11913">
    <property type="entry name" value="COFILIN-RELATED"/>
    <property type="match status" value="1"/>
</dbReference>
<dbReference type="EMBL" id="PXOF01000112">
    <property type="protein sequence ID" value="RGP64658.1"/>
    <property type="molecule type" value="Genomic_DNA"/>
</dbReference>
<keyword evidence="8" id="KW-1185">Reference proteome</keyword>
<gene>
    <name evidence="7" type="ORF">FSPOR_7803</name>
</gene>
<dbReference type="SMART" id="SM00102">
    <property type="entry name" value="ADF"/>
    <property type="match status" value="1"/>
</dbReference>
<evidence type="ECO:0000256" key="3">
    <source>
        <dbReference type="ARBA" id="ARBA00015630"/>
    </source>
</evidence>